<protein>
    <submittedName>
        <fullName evidence="1">Uncharacterized protein</fullName>
    </submittedName>
</protein>
<dbReference type="EMBL" id="CAJJDP010000106">
    <property type="protein sequence ID" value="CAD8194031.1"/>
    <property type="molecule type" value="Genomic_DNA"/>
</dbReference>
<accession>A0A8S1WZI1</accession>
<evidence type="ECO:0000313" key="1">
    <source>
        <dbReference type="EMBL" id="CAD8194031.1"/>
    </source>
</evidence>
<gene>
    <name evidence="1" type="ORF">POCTA_138.1.T1060014</name>
</gene>
<dbReference type="Proteomes" id="UP000683925">
    <property type="component" value="Unassembled WGS sequence"/>
</dbReference>
<organism evidence="1 2">
    <name type="scientific">Paramecium octaurelia</name>
    <dbReference type="NCBI Taxonomy" id="43137"/>
    <lineage>
        <taxon>Eukaryota</taxon>
        <taxon>Sar</taxon>
        <taxon>Alveolata</taxon>
        <taxon>Ciliophora</taxon>
        <taxon>Intramacronucleata</taxon>
        <taxon>Oligohymenophorea</taxon>
        <taxon>Peniculida</taxon>
        <taxon>Parameciidae</taxon>
        <taxon>Paramecium</taxon>
    </lineage>
</organism>
<name>A0A8S1WZI1_PAROT</name>
<sequence length="35" mass="4296">MKIEEISNNHLNKLNVWKARQRNIDMGEYHQIIMK</sequence>
<reference evidence="1" key="1">
    <citation type="submission" date="2021-01" db="EMBL/GenBank/DDBJ databases">
        <authorList>
            <consortium name="Genoscope - CEA"/>
            <person name="William W."/>
        </authorList>
    </citation>
    <scope>NUCLEOTIDE SEQUENCE</scope>
</reference>
<keyword evidence="2" id="KW-1185">Reference proteome</keyword>
<dbReference type="AlphaFoldDB" id="A0A8S1WZI1"/>
<proteinExistence type="predicted"/>
<comment type="caution">
    <text evidence="1">The sequence shown here is derived from an EMBL/GenBank/DDBJ whole genome shotgun (WGS) entry which is preliminary data.</text>
</comment>
<evidence type="ECO:0000313" key="2">
    <source>
        <dbReference type="Proteomes" id="UP000683925"/>
    </source>
</evidence>